<protein>
    <submittedName>
        <fullName evidence="1">Uncharacterized protein</fullName>
    </submittedName>
</protein>
<comment type="caution">
    <text evidence="1">The sequence shown here is derived from an EMBL/GenBank/DDBJ whole genome shotgun (WGS) entry which is preliminary data.</text>
</comment>
<reference evidence="1" key="1">
    <citation type="submission" date="2013-08" db="EMBL/GenBank/DDBJ databases">
        <authorList>
            <person name="Mendez C."/>
            <person name="Richter M."/>
            <person name="Ferrer M."/>
            <person name="Sanchez J."/>
        </authorList>
    </citation>
    <scope>NUCLEOTIDE SEQUENCE</scope>
</reference>
<dbReference type="EMBL" id="AUZY01008774">
    <property type="protein sequence ID" value="EQD44879.1"/>
    <property type="molecule type" value="Genomic_DNA"/>
</dbReference>
<evidence type="ECO:0000313" key="1">
    <source>
        <dbReference type="EMBL" id="EQD44879.1"/>
    </source>
</evidence>
<dbReference type="AlphaFoldDB" id="T1AVW4"/>
<gene>
    <name evidence="1" type="ORF">B1B_13324</name>
</gene>
<sequence length="73" mass="7939">MHIKNTLIGAALIAALAIPVAASAATSYTLDVNLASYHTERWARHSLNQRNLGLGVTARFSPDWSISGGWYRN</sequence>
<organism evidence="1">
    <name type="scientific">mine drainage metagenome</name>
    <dbReference type="NCBI Taxonomy" id="410659"/>
    <lineage>
        <taxon>unclassified sequences</taxon>
        <taxon>metagenomes</taxon>
        <taxon>ecological metagenomes</taxon>
    </lineage>
</organism>
<proteinExistence type="predicted"/>
<name>T1AVW4_9ZZZZ</name>
<reference evidence="1" key="2">
    <citation type="journal article" date="2014" name="ISME J.">
        <title>Microbial stratification in low pH oxic and suboxic macroscopic growths along an acid mine drainage.</title>
        <authorList>
            <person name="Mendez-Garcia C."/>
            <person name="Mesa V."/>
            <person name="Sprenger R.R."/>
            <person name="Richter M."/>
            <person name="Diez M.S."/>
            <person name="Solano J."/>
            <person name="Bargiela R."/>
            <person name="Golyshina O.V."/>
            <person name="Manteca A."/>
            <person name="Ramos J.L."/>
            <person name="Gallego J.R."/>
            <person name="Llorente I."/>
            <person name="Martins Dos Santos V.A."/>
            <person name="Jensen O.N."/>
            <person name="Pelaez A.I."/>
            <person name="Sanchez J."/>
            <person name="Ferrer M."/>
        </authorList>
    </citation>
    <scope>NUCLEOTIDE SEQUENCE</scope>
</reference>
<feature type="non-terminal residue" evidence="1">
    <location>
        <position position="73"/>
    </location>
</feature>
<accession>T1AVW4</accession>